<gene>
    <name evidence="1" type="ORF">BE08_27420</name>
</gene>
<name>A0A150P8H0_SORCE</name>
<proteinExistence type="predicted"/>
<dbReference type="EMBL" id="JELY01002635">
    <property type="protein sequence ID" value="KYF52004.1"/>
    <property type="molecule type" value="Genomic_DNA"/>
</dbReference>
<protein>
    <submittedName>
        <fullName evidence="1">Uncharacterized protein</fullName>
    </submittedName>
</protein>
<sequence>MTSSDASLLSSLLELSIHDLSDVFSDVGAGGRTGALAIPVLAELTNGTATGSRHRAGQPDAWRVFSSESAPVLAIRRFPCSASSLRLRAMPTEAGPGCADLSRGDVEFPRSPRWYACCFDADP</sequence>
<comment type="caution">
    <text evidence="1">The sequence shown here is derived from an EMBL/GenBank/DDBJ whole genome shotgun (WGS) entry which is preliminary data.</text>
</comment>
<accession>A0A150P8H0</accession>
<evidence type="ECO:0000313" key="2">
    <source>
        <dbReference type="Proteomes" id="UP000075420"/>
    </source>
</evidence>
<dbReference type="Proteomes" id="UP000075420">
    <property type="component" value="Unassembled WGS sequence"/>
</dbReference>
<dbReference type="AlphaFoldDB" id="A0A150P8H0"/>
<organism evidence="1 2">
    <name type="scientific">Sorangium cellulosum</name>
    <name type="common">Polyangium cellulosum</name>
    <dbReference type="NCBI Taxonomy" id="56"/>
    <lineage>
        <taxon>Bacteria</taxon>
        <taxon>Pseudomonadati</taxon>
        <taxon>Myxococcota</taxon>
        <taxon>Polyangia</taxon>
        <taxon>Polyangiales</taxon>
        <taxon>Polyangiaceae</taxon>
        <taxon>Sorangium</taxon>
    </lineage>
</organism>
<evidence type="ECO:0000313" key="1">
    <source>
        <dbReference type="EMBL" id="KYF52004.1"/>
    </source>
</evidence>
<reference evidence="1 2" key="1">
    <citation type="submission" date="2014-02" db="EMBL/GenBank/DDBJ databases">
        <title>The small core and large imbalanced accessory genome model reveals a collaborative survival strategy of Sorangium cellulosum strains in nature.</title>
        <authorList>
            <person name="Han K."/>
            <person name="Peng R."/>
            <person name="Blom J."/>
            <person name="Li Y.-Z."/>
        </authorList>
    </citation>
    <scope>NUCLEOTIDE SEQUENCE [LARGE SCALE GENOMIC DNA]</scope>
    <source>
        <strain evidence="1 2">So0157-25</strain>
    </source>
</reference>